<dbReference type="NCBIfam" id="NF033747">
    <property type="entry name" value="class_E_sortase"/>
    <property type="match status" value="1"/>
</dbReference>
<dbReference type="Proteomes" id="UP000267128">
    <property type="component" value="Unassembled WGS sequence"/>
</dbReference>
<dbReference type="Pfam" id="PF04203">
    <property type="entry name" value="Sortase"/>
    <property type="match status" value="1"/>
</dbReference>
<protein>
    <submittedName>
        <fullName evidence="4">Class E sortase</fullName>
    </submittedName>
</protein>
<reference evidence="4 5" key="1">
    <citation type="submission" date="2018-11" db="EMBL/GenBank/DDBJ databases">
        <authorList>
            <person name="Li F."/>
        </authorList>
    </citation>
    <scope>NUCLEOTIDE SEQUENCE [LARGE SCALE GENOMIC DNA]</scope>
    <source>
        <strain evidence="4 5">Gsoil 097</strain>
    </source>
</reference>
<accession>A0A3N0CCW8</accession>
<dbReference type="InterPro" id="IPR053465">
    <property type="entry name" value="Sortase_Class_E"/>
</dbReference>
<keyword evidence="3" id="KW-1133">Transmembrane helix</keyword>
<dbReference type="InterPro" id="IPR005754">
    <property type="entry name" value="Sortase"/>
</dbReference>
<dbReference type="EMBL" id="RJSE01000009">
    <property type="protein sequence ID" value="RNL60833.1"/>
    <property type="molecule type" value="Genomic_DNA"/>
</dbReference>
<gene>
    <name evidence="4" type="ORF">EFK50_19140</name>
</gene>
<feature type="active site" description="Proton donor/acceptor" evidence="2">
    <location>
        <position position="134"/>
    </location>
</feature>
<name>A0A3N0CCW8_9ACTN</name>
<dbReference type="AlphaFoldDB" id="A0A3N0CCW8"/>
<sequence>MPETDSPAPGRTPEKPKRSTARRITFLVGIGLILAGLGLLGYVAWQLWGTNWVSKRHQREITTNLQEDWAAGEGCDTYCPHGKASALIRIPKFGQKYVVPVIEGTSQDILARGYGHFEDTAAAGQVGNYALAAHRVTHGEPLRRMPELRPGDKVIVETRKFTYTYVLDTDPNKLVIPFTGTWVLDAIPRNPDGGPQPKQVKGQKLITLTTCSEIFHTDNRMIAFGHLVDTVRKTKLAPVNP</sequence>
<dbReference type="InterPro" id="IPR042003">
    <property type="entry name" value="Sortase_E"/>
</dbReference>
<evidence type="ECO:0000256" key="2">
    <source>
        <dbReference type="PIRSR" id="PIRSR605754-1"/>
    </source>
</evidence>
<feature type="active site" description="Acyl-thioester intermediate" evidence="2">
    <location>
        <position position="211"/>
    </location>
</feature>
<dbReference type="GO" id="GO:0016787">
    <property type="term" value="F:hydrolase activity"/>
    <property type="evidence" value="ECO:0007669"/>
    <property type="project" value="UniProtKB-KW"/>
</dbReference>
<keyword evidence="3" id="KW-0812">Transmembrane</keyword>
<keyword evidence="5" id="KW-1185">Reference proteome</keyword>
<dbReference type="Gene3D" id="2.40.260.10">
    <property type="entry name" value="Sortase"/>
    <property type="match status" value="1"/>
</dbReference>
<keyword evidence="1" id="KW-0378">Hydrolase</keyword>
<keyword evidence="3" id="KW-0472">Membrane</keyword>
<evidence type="ECO:0000313" key="4">
    <source>
        <dbReference type="EMBL" id="RNL60833.1"/>
    </source>
</evidence>
<dbReference type="InterPro" id="IPR023365">
    <property type="entry name" value="Sortase_dom-sf"/>
</dbReference>
<comment type="caution">
    <text evidence="4">The sequence shown here is derived from an EMBL/GenBank/DDBJ whole genome shotgun (WGS) entry which is preliminary data.</text>
</comment>
<dbReference type="OrthoDB" id="5242879at2"/>
<evidence type="ECO:0000313" key="5">
    <source>
        <dbReference type="Proteomes" id="UP000267128"/>
    </source>
</evidence>
<proteinExistence type="predicted"/>
<dbReference type="CDD" id="cd05830">
    <property type="entry name" value="Sortase_E"/>
    <property type="match status" value="1"/>
</dbReference>
<dbReference type="SUPFAM" id="SSF63817">
    <property type="entry name" value="Sortase"/>
    <property type="match status" value="1"/>
</dbReference>
<evidence type="ECO:0000256" key="3">
    <source>
        <dbReference type="SAM" id="Phobius"/>
    </source>
</evidence>
<organism evidence="4 5">
    <name type="scientific">Nocardioides marmoriginsengisoli</name>
    <dbReference type="NCBI Taxonomy" id="661483"/>
    <lineage>
        <taxon>Bacteria</taxon>
        <taxon>Bacillati</taxon>
        <taxon>Actinomycetota</taxon>
        <taxon>Actinomycetes</taxon>
        <taxon>Propionibacteriales</taxon>
        <taxon>Nocardioidaceae</taxon>
        <taxon>Nocardioides</taxon>
    </lineage>
</organism>
<feature type="transmembrane region" description="Helical" evidence="3">
    <location>
        <begin position="24"/>
        <end position="48"/>
    </location>
</feature>
<evidence type="ECO:0000256" key="1">
    <source>
        <dbReference type="ARBA" id="ARBA00022801"/>
    </source>
</evidence>